<dbReference type="SMART" id="SM01294">
    <property type="entry name" value="PKS_PP_betabranch"/>
    <property type="match status" value="1"/>
</dbReference>
<feature type="non-terminal residue" evidence="7">
    <location>
        <position position="190"/>
    </location>
</feature>
<evidence type="ECO:0000256" key="1">
    <source>
        <dbReference type="ARBA" id="ARBA00022450"/>
    </source>
</evidence>
<reference evidence="7 8" key="1">
    <citation type="submission" date="2021-06" db="EMBL/GenBank/DDBJ databases">
        <authorList>
            <person name="Pan X."/>
        </authorList>
    </citation>
    <scope>NUCLEOTIDE SEQUENCE [LARGE SCALE GENOMIC DNA]</scope>
    <source>
        <strain evidence="7 8">4503</strain>
    </source>
</reference>
<feature type="non-terminal residue" evidence="7">
    <location>
        <position position="1"/>
    </location>
</feature>
<keyword evidence="2" id="KW-0597">Phosphoprotein</keyword>
<proteinExistence type="predicted"/>
<sequence length="190" mass="19708">QAAAAARSGALAQQLAGASDAEAEAIVLGVVRTQVAAVLGYAGPEVVEPQRAFSEVGFDSLTAVELRNRLTAVSGVRLPATLIFDYPTPAALAAYLRAEAQGSQEDAAAPVATATAGADEPIAIVAMSCRFPGGVTSPEDLWRLVVDGADAITDMPTDRGWDIESLYDDDPDQQGTSYARNGGFLHDAHH</sequence>
<organism evidence="7 8">
    <name type="scientific">Streptomyces niphimycinicus</name>
    <dbReference type="NCBI Taxonomy" id="2842201"/>
    <lineage>
        <taxon>Bacteria</taxon>
        <taxon>Bacillati</taxon>
        <taxon>Actinomycetota</taxon>
        <taxon>Actinomycetes</taxon>
        <taxon>Kitasatosporales</taxon>
        <taxon>Streptomycetaceae</taxon>
        <taxon>Streptomyces</taxon>
    </lineage>
</organism>
<dbReference type="Gene3D" id="3.40.47.10">
    <property type="match status" value="1"/>
</dbReference>
<dbReference type="RefSeq" id="WP_253209734.1">
    <property type="nucleotide sequence ID" value="NZ_JAHLEM010001193.1"/>
</dbReference>
<dbReference type="SUPFAM" id="SSF47336">
    <property type="entry name" value="ACP-like"/>
    <property type="match status" value="1"/>
</dbReference>
<dbReference type="Pfam" id="PF00109">
    <property type="entry name" value="ketoacyl-synt"/>
    <property type="match status" value="1"/>
</dbReference>
<dbReference type="Gene3D" id="1.10.1200.10">
    <property type="entry name" value="ACP-like"/>
    <property type="match status" value="1"/>
</dbReference>
<name>A0ABS6CYF0_9ACTN</name>
<dbReference type="EMBL" id="JAHLEM010001193">
    <property type="protein sequence ID" value="MBU3871665.1"/>
    <property type="molecule type" value="Genomic_DNA"/>
</dbReference>
<evidence type="ECO:0000256" key="4">
    <source>
        <dbReference type="ARBA" id="ARBA00023268"/>
    </source>
</evidence>
<accession>A0ABS6CYF0</accession>
<dbReference type="InterPro" id="IPR036736">
    <property type="entry name" value="ACP-like_sf"/>
</dbReference>
<dbReference type="PANTHER" id="PTHR43775:SF51">
    <property type="entry name" value="INACTIVE PHENOLPHTHIOCEROL SYNTHESIS POLYKETIDE SYNTHASE TYPE I PKS1-RELATED"/>
    <property type="match status" value="1"/>
</dbReference>
<dbReference type="PROSITE" id="PS50075">
    <property type="entry name" value="CARRIER"/>
    <property type="match status" value="1"/>
</dbReference>
<dbReference type="InterPro" id="IPR016039">
    <property type="entry name" value="Thiolase-like"/>
</dbReference>
<keyword evidence="1" id="KW-0596">Phosphopantetheine</keyword>
<dbReference type="SMART" id="SM00823">
    <property type="entry name" value="PKS_PP"/>
    <property type="match status" value="1"/>
</dbReference>
<dbReference type="PANTHER" id="PTHR43775">
    <property type="entry name" value="FATTY ACID SYNTHASE"/>
    <property type="match status" value="1"/>
</dbReference>
<feature type="domain" description="Carrier" evidence="6">
    <location>
        <begin position="25"/>
        <end position="100"/>
    </location>
</feature>
<dbReference type="InterPro" id="IPR014030">
    <property type="entry name" value="Ketoacyl_synth_N"/>
</dbReference>
<dbReference type="PROSITE" id="PS00012">
    <property type="entry name" value="PHOSPHOPANTETHEINE"/>
    <property type="match status" value="1"/>
</dbReference>
<dbReference type="InterPro" id="IPR009081">
    <property type="entry name" value="PP-bd_ACP"/>
</dbReference>
<dbReference type="InterPro" id="IPR006162">
    <property type="entry name" value="Ppantetheine_attach_site"/>
</dbReference>
<keyword evidence="4" id="KW-0511">Multifunctional enzyme</keyword>
<comment type="caution">
    <text evidence="7">The sequence shown here is derived from an EMBL/GenBank/DDBJ whole genome shotgun (WGS) entry which is preliminary data.</text>
</comment>
<evidence type="ECO:0000313" key="7">
    <source>
        <dbReference type="EMBL" id="MBU3871665.1"/>
    </source>
</evidence>
<dbReference type="Pfam" id="PF00550">
    <property type="entry name" value="PP-binding"/>
    <property type="match status" value="1"/>
</dbReference>
<dbReference type="InterPro" id="IPR050091">
    <property type="entry name" value="PKS_NRPS_Biosynth_Enz"/>
</dbReference>
<keyword evidence="3" id="KW-0808">Transferase</keyword>
<protein>
    <submittedName>
        <fullName evidence="7">Polyketide synthase</fullName>
    </submittedName>
</protein>
<evidence type="ECO:0000256" key="2">
    <source>
        <dbReference type="ARBA" id="ARBA00022553"/>
    </source>
</evidence>
<dbReference type="SUPFAM" id="SSF53901">
    <property type="entry name" value="Thiolase-like"/>
    <property type="match status" value="1"/>
</dbReference>
<feature type="region of interest" description="Disordered" evidence="5">
    <location>
        <begin position="170"/>
        <end position="190"/>
    </location>
</feature>
<dbReference type="InterPro" id="IPR020806">
    <property type="entry name" value="PKS_PP-bd"/>
</dbReference>
<evidence type="ECO:0000256" key="3">
    <source>
        <dbReference type="ARBA" id="ARBA00022679"/>
    </source>
</evidence>
<keyword evidence="8" id="KW-1185">Reference proteome</keyword>
<evidence type="ECO:0000313" key="8">
    <source>
        <dbReference type="Proteomes" id="UP000720508"/>
    </source>
</evidence>
<gene>
    <name evidence="7" type="ORF">KN815_48775</name>
</gene>
<evidence type="ECO:0000259" key="6">
    <source>
        <dbReference type="PROSITE" id="PS50075"/>
    </source>
</evidence>
<dbReference type="Proteomes" id="UP000720508">
    <property type="component" value="Unassembled WGS sequence"/>
</dbReference>
<evidence type="ECO:0000256" key="5">
    <source>
        <dbReference type="SAM" id="MobiDB-lite"/>
    </source>
</evidence>